<evidence type="ECO:0000313" key="6">
    <source>
        <dbReference type="Proteomes" id="UP001597368"/>
    </source>
</evidence>
<dbReference type="PANTHER" id="PTHR30349:SF81">
    <property type="entry name" value="TYROSINE RECOMBINASE XERC"/>
    <property type="match status" value="1"/>
</dbReference>
<sequence length="427" mass="44976">MTRSAGLGRTPITAPDADATGGNPAAPTRRAAAPPGQGRAMSTEPAEPLQSLAAPATGAARELDALTASGIILLDRPRAAPDEDADDFAELIPLAALPVQLPAKGTPPPARDASGLATLLRTAGAAEVALAATGGWLLSERRSSPATQDGYIRDVSWWLWWIQVRGLDLRDVSFIEADTYAAAMRHAGLAPGTRRLSACSSWYAYLQWADAAARNPFAGMDLPKRAGKPSRYLTEAQLDDLVVRAVAHESARTAAVVAVLKATACRIGELTAVQLDALGYAGDHRILTLPAKGGHPHRVVIDDHATGPLLDAYLAERGAAPGPLFVTRTGARLQRSYVLDLLQRLAGAAGIPDPHTLTPHAIRHSVATTLLHASEPLDVVQALLGHADPRTTQAYLHVDQLDRSPAHRAGRRPAAVVARRLHPVPSA</sequence>
<dbReference type="InterPro" id="IPR002104">
    <property type="entry name" value="Integrase_catalytic"/>
</dbReference>
<feature type="region of interest" description="Disordered" evidence="3">
    <location>
        <begin position="1"/>
        <end position="49"/>
    </location>
</feature>
<feature type="domain" description="Tyr recombinase" evidence="4">
    <location>
        <begin position="228"/>
        <end position="408"/>
    </location>
</feature>
<keyword evidence="6" id="KW-1185">Reference proteome</keyword>
<dbReference type="SUPFAM" id="SSF56349">
    <property type="entry name" value="DNA breaking-rejoining enzymes"/>
    <property type="match status" value="1"/>
</dbReference>
<keyword evidence="1" id="KW-0238">DNA-binding</keyword>
<comment type="caution">
    <text evidence="5">The sequence shown here is derived from an EMBL/GenBank/DDBJ whole genome shotgun (WGS) entry which is preliminary data.</text>
</comment>
<dbReference type="InterPro" id="IPR050090">
    <property type="entry name" value="Tyrosine_recombinase_XerCD"/>
</dbReference>
<gene>
    <name evidence="5" type="ORF">ACFSKW_45270</name>
</gene>
<name>A0ABW4TEA7_9ACTN</name>
<dbReference type="InterPro" id="IPR010998">
    <property type="entry name" value="Integrase_recombinase_N"/>
</dbReference>
<dbReference type="PROSITE" id="PS51898">
    <property type="entry name" value="TYR_RECOMBINASE"/>
    <property type="match status" value="1"/>
</dbReference>
<dbReference type="InterPro" id="IPR011010">
    <property type="entry name" value="DNA_brk_join_enz"/>
</dbReference>
<dbReference type="Gene3D" id="1.10.443.10">
    <property type="entry name" value="Intergrase catalytic core"/>
    <property type="match status" value="1"/>
</dbReference>
<dbReference type="EMBL" id="JBHUFV010000068">
    <property type="protein sequence ID" value="MFD1938699.1"/>
    <property type="molecule type" value="Genomic_DNA"/>
</dbReference>
<dbReference type="Proteomes" id="UP001597368">
    <property type="component" value="Unassembled WGS sequence"/>
</dbReference>
<feature type="compositionally biased region" description="Low complexity" evidence="3">
    <location>
        <begin position="21"/>
        <end position="40"/>
    </location>
</feature>
<proteinExistence type="predicted"/>
<dbReference type="Pfam" id="PF00589">
    <property type="entry name" value="Phage_integrase"/>
    <property type="match status" value="1"/>
</dbReference>
<protein>
    <submittedName>
        <fullName evidence="5">Tyrosine-type recombinase/integrase</fullName>
    </submittedName>
</protein>
<evidence type="ECO:0000313" key="5">
    <source>
        <dbReference type="EMBL" id="MFD1938699.1"/>
    </source>
</evidence>
<evidence type="ECO:0000256" key="2">
    <source>
        <dbReference type="ARBA" id="ARBA00023172"/>
    </source>
</evidence>
<organism evidence="5 6">
    <name type="scientific">Nonomuraea mangrovi</name>
    <dbReference type="NCBI Taxonomy" id="2316207"/>
    <lineage>
        <taxon>Bacteria</taxon>
        <taxon>Bacillati</taxon>
        <taxon>Actinomycetota</taxon>
        <taxon>Actinomycetes</taxon>
        <taxon>Streptosporangiales</taxon>
        <taxon>Streptosporangiaceae</taxon>
        <taxon>Nonomuraea</taxon>
    </lineage>
</organism>
<dbReference type="InterPro" id="IPR013762">
    <property type="entry name" value="Integrase-like_cat_sf"/>
</dbReference>
<keyword evidence="2" id="KW-0233">DNA recombination</keyword>
<evidence type="ECO:0000259" key="4">
    <source>
        <dbReference type="PROSITE" id="PS51898"/>
    </source>
</evidence>
<dbReference type="Gene3D" id="1.10.150.130">
    <property type="match status" value="1"/>
</dbReference>
<reference evidence="6" key="1">
    <citation type="journal article" date="2019" name="Int. J. Syst. Evol. Microbiol.">
        <title>The Global Catalogue of Microorganisms (GCM) 10K type strain sequencing project: providing services to taxonomists for standard genome sequencing and annotation.</title>
        <authorList>
            <consortium name="The Broad Institute Genomics Platform"/>
            <consortium name="The Broad Institute Genome Sequencing Center for Infectious Disease"/>
            <person name="Wu L."/>
            <person name="Ma J."/>
        </authorList>
    </citation>
    <scope>NUCLEOTIDE SEQUENCE [LARGE SCALE GENOMIC DNA]</scope>
    <source>
        <strain evidence="6">ICMP 6774ER</strain>
    </source>
</reference>
<dbReference type="RefSeq" id="WP_379580782.1">
    <property type="nucleotide sequence ID" value="NZ_JBHUFV010000068.1"/>
</dbReference>
<evidence type="ECO:0000256" key="3">
    <source>
        <dbReference type="SAM" id="MobiDB-lite"/>
    </source>
</evidence>
<evidence type="ECO:0000256" key="1">
    <source>
        <dbReference type="ARBA" id="ARBA00023125"/>
    </source>
</evidence>
<accession>A0ABW4TEA7</accession>
<dbReference type="PANTHER" id="PTHR30349">
    <property type="entry name" value="PHAGE INTEGRASE-RELATED"/>
    <property type="match status" value="1"/>
</dbReference>